<reference evidence="2 3" key="1">
    <citation type="submission" date="2018-07" db="EMBL/GenBank/DDBJ databases">
        <title>Complete genome sequence of Psychrobacillus sp. PB01, isolated from iceberg, and comparative genome analysis of Psychrobacillus strains.</title>
        <authorList>
            <person name="Lee P.C."/>
        </authorList>
    </citation>
    <scope>NUCLEOTIDE SEQUENCE [LARGE SCALE GENOMIC DNA]</scope>
    <source>
        <strain evidence="2 3">PB01</strain>
    </source>
</reference>
<proteinExistence type="predicted"/>
<evidence type="ECO:0000313" key="1">
    <source>
        <dbReference type="EMBL" id="QFF98983.1"/>
    </source>
</evidence>
<dbReference type="EMBL" id="CP031223">
    <property type="protein sequence ID" value="QFF98983.1"/>
    <property type="molecule type" value="Genomic_DNA"/>
</dbReference>
<organism evidence="2 3">
    <name type="scientific">Psychrobacillus glaciei</name>
    <dbReference type="NCBI Taxonomy" id="2283160"/>
    <lineage>
        <taxon>Bacteria</taxon>
        <taxon>Bacillati</taxon>
        <taxon>Bacillota</taxon>
        <taxon>Bacilli</taxon>
        <taxon>Bacillales</taxon>
        <taxon>Bacillaceae</taxon>
        <taxon>Psychrobacillus</taxon>
    </lineage>
</organism>
<protein>
    <submittedName>
        <fullName evidence="2">Uncharacterized protein</fullName>
    </submittedName>
</protein>
<dbReference type="OrthoDB" id="2989717at2"/>
<dbReference type="AlphaFoldDB" id="A0A5J6SNE9"/>
<keyword evidence="3" id="KW-1185">Reference proteome</keyword>
<dbReference type="Proteomes" id="UP000325517">
    <property type="component" value="Chromosome"/>
</dbReference>
<dbReference type="KEGG" id="psyo:PB01_09130"/>
<sequence length="133" mass="14821">MRKTVSIVLFLLLVVFLLAYNGKTSTFLGESENWTVKFNINKNNKLVEGNYAAEFKGKNLEELLKKEVHYQVDYKTSSSGGSAYLNDKGILEGTAFKKGCGWGCSYAEIDSSELIFTVMIDGESENITLNPSR</sequence>
<gene>
    <name evidence="1" type="ORF">PB01_09130</name>
    <name evidence="2" type="ORF">PB01_10995</name>
</gene>
<accession>A0A5J6SNE9</accession>
<dbReference type="RefSeq" id="WP_151699914.1">
    <property type="nucleotide sequence ID" value="NZ_CP031223.1"/>
</dbReference>
<dbReference type="KEGG" id="psyo:PB01_10995"/>
<evidence type="ECO:0000313" key="2">
    <source>
        <dbReference type="EMBL" id="QFF99309.1"/>
    </source>
</evidence>
<dbReference type="EMBL" id="CP031223">
    <property type="protein sequence ID" value="QFF99309.1"/>
    <property type="molecule type" value="Genomic_DNA"/>
</dbReference>
<name>A0A5J6SNE9_9BACI</name>
<evidence type="ECO:0000313" key="3">
    <source>
        <dbReference type="Proteomes" id="UP000325517"/>
    </source>
</evidence>